<name>A0ABR8FRY3_9NOSO</name>
<dbReference type="Proteomes" id="UP000603457">
    <property type="component" value="Unassembled WGS sequence"/>
</dbReference>
<reference evidence="1 2" key="1">
    <citation type="journal article" date="2020" name="ISME J.">
        <title>Comparative genomics reveals insights into cyanobacterial evolution and habitat adaptation.</title>
        <authorList>
            <person name="Chen M.Y."/>
            <person name="Teng W.K."/>
            <person name="Zhao L."/>
            <person name="Hu C.X."/>
            <person name="Zhou Y.K."/>
            <person name="Han B.P."/>
            <person name="Song L.R."/>
            <person name="Shu W.S."/>
        </authorList>
    </citation>
    <scope>NUCLEOTIDE SEQUENCE [LARGE SCALE GENOMIC DNA]</scope>
    <source>
        <strain evidence="1 2">FACHB-130</strain>
    </source>
</reference>
<comment type="caution">
    <text evidence="1">The sequence shown here is derived from an EMBL/GenBank/DDBJ whole genome shotgun (WGS) entry which is preliminary data.</text>
</comment>
<sequence>MRIGGKNEEESRIYSFHELREKVENDIKEFLANLEYWDYVPQLNVMRHRRMNYDVDFDEITDDASLCEWIMHIYNKQWMEEEAVLEFLDFASIYRNNSQKNYGSENVKKYLKS</sequence>
<protein>
    <submittedName>
        <fullName evidence="1">Uncharacterized protein</fullName>
    </submittedName>
</protein>
<proteinExistence type="predicted"/>
<dbReference type="RefSeq" id="WP_190966636.1">
    <property type="nucleotide sequence ID" value="NZ_JACJTB010000003.1"/>
</dbReference>
<organism evidence="1 2">
    <name type="scientific">Nostoc spongiaeforme FACHB-130</name>
    <dbReference type="NCBI Taxonomy" id="1357510"/>
    <lineage>
        <taxon>Bacteria</taxon>
        <taxon>Bacillati</taxon>
        <taxon>Cyanobacteriota</taxon>
        <taxon>Cyanophyceae</taxon>
        <taxon>Nostocales</taxon>
        <taxon>Nostocaceae</taxon>
        <taxon>Nostoc</taxon>
    </lineage>
</organism>
<accession>A0ABR8FRY3</accession>
<gene>
    <name evidence="1" type="ORF">H6G74_05095</name>
</gene>
<evidence type="ECO:0000313" key="1">
    <source>
        <dbReference type="EMBL" id="MBD2593705.1"/>
    </source>
</evidence>
<dbReference type="EMBL" id="JACJTB010000003">
    <property type="protein sequence ID" value="MBD2593705.1"/>
    <property type="molecule type" value="Genomic_DNA"/>
</dbReference>
<keyword evidence="2" id="KW-1185">Reference proteome</keyword>
<evidence type="ECO:0000313" key="2">
    <source>
        <dbReference type="Proteomes" id="UP000603457"/>
    </source>
</evidence>